<reference evidence="1 2" key="1">
    <citation type="journal article" date="2018" name="Sci. Rep.">
        <title>Comparative analysis of the Pocillopora damicornis genome highlights role of immune system in coral evolution.</title>
        <authorList>
            <person name="Cunning R."/>
            <person name="Bay R.A."/>
            <person name="Gillette P."/>
            <person name="Baker A.C."/>
            <person name="Traylor-Knowles N."/>
        </authorList>
    </citation>
    <scope>NUCLEOTIDE SEQUENCE [LARGE SCALE GENOMIC DNA]</scope>
    <source>
        <strain evidence="1">RSMAS</strain>
        <tissue evidence="1">Whole animal</tissue>
    </source>
</reference>
<keyword evidence="2" id="KW-1185">Reference proteome</keyword>
<gene>
    <name evidence="1" type="ORF">pdam_00020262</name>
</gene>
<proteinExistence type="predicted"/>
<dbReference type="Proteomes" id="UP000275408">
    <property type="component" value="Unassembled WGS sequence"/>
</dbReference>
<sequence length="142" mass="16353">MALWSKSLSFSCSNCERQTKYSCITCGKSVCVRSECSIPEVNEEAMGWQPNKRVGYCLKCALCTEKLLKDCQSEVDDKDHSQRDLTTCIRKEEEEEEESDFIEEGEMVSSECGKRKKRIGRRATWKEDHITDMISINEPTSY</sequence>
<name>A0A3M6V1F1_POCDA</name>
<organism evidence="1 2">
    <name type="scientific">Pocillopora damicornis</name>
    <name type="common">Cauliflower coral</name>
    <name type="synonym">Millepora damicornis</name>
    <dbReference type="NCBI Taxonomy" id="46731"/>
    <lineage>
        <taxon>Eukaryota</taxon>
        <taxon>Metazoa</taxon>
        <taxon>Cnidaria</taxon>
        <taxon>Anthozoa</taxon>
        <taxon>Hexacorallia</taxon>
        <taxon>Scleractinia</taxon>
        <taxon>Astrocoeniina</taxon>
        <taxon>Pocilloporidae</taxon>
        <taxon>Pocillopora</taxon>
    </lineage>
</organism>
<dbReference type="AlphaFoldDB" id="A0A3M6V1F1"/>
<evidence type="ECO:0000313" key="2">
    <source>
        <dbReference type="Proteomes" id="UP000275408"/>
    </source>
</evidence>
<evidence type="ECO:0000313" key="1">
    <source>
        <dbReference type="EMBL" id="RMX59604.1"/>
    </source>
</evidence>
<protein>
    <submittedName>
        <fullName evidence="1">Uncharacterized protein</fullName>
    </submittedName>
</protein>
<dbReference type="EMBL" id="RCHS01000305">
    <property type="protein sequence ID" value="RMX59604.1"/>
    <property type="molecule type" value="Genomic_DNA"/>
</dbReference>
<accession>A0A3M6V1F1</accession>
<comment type="caution">
    <text evidence="1">The sequence shown here is derived from an EMBL/GenBank/DDBJ whole genome shotgun (WGS) entry which is preliminary data.</text>
</comment>